<keyword evidence="3" id="KW-0158">Chromosome</keyword>
<reference evidence="11" key="2">
    <citation type="submission" date="2025-09" db="UniProtKB">
        <authorList>
            <consortium name="Ensembl"/>
        </authorList>
    </citation>
    <scope>IDENTIFICATION</scope>
    <source>
        <strain evidence="11">Glennie</strain>
    </source>
</reference>
<evidence type="ECO:0000256" key="3">
    <source>
        <dbReference type="ARBA" id="ARBA00022454"/>
    </source>
</evidence>
<dbReference type="GO" id="GO:0032211">
    <property type="term" value="P:negative regulation of telomere maintenance via telomerase"/>
    <property type="evidence" value="ECO:0000318"/>
    <property type="project" value="GO_Central"/>
</dbReference>
<evidence type="ECO:0000256" key="4">
    <source>
        <dbReference type="ARBA" id="ARBA00022895"/>
    </source>
</evidence>
<dbReference type="OrthoDB" id="342190at2759"/>
<accession>A0A6I8P8L0</accession>
<evidence type="ECO:0000256" key="6">
    <source>
        <dbReference type="ARBA" id="ARBA00023242"/>
    </source>
</evidence>
<dbReference type="FunFam" id="2.40.50.140:FF:000203">
    <property type="entry name" value="TEN1 subunit of CST complex"/>
    <property type="match status" value="1"/>
</dbReference>
<evidence type="ECO:0000256" key="1">
    <source>
        <dbReference type="ARBA" id="ARBA00004123"/>
    </source>
</evidence>
<evidence type="ECO:0000313" key="11">
    <source>
        <dbReference type="Ensembl" id="ENSOANP00000050239.1"/>
    </source>
</evidence>
<sequence length="128" mass="14280">MLPEAGRYHFPWEVSSDLIPEGTAVRTFGRLHHYDMVRSRVVLKAQHGPTQHEVLVSSRLVEPFLAQMGSLYIVLGEFLHGEGGEDLVQARVLTCVEGMNLPLLERAIQQQRAHLQERGQPGPEASSS</sequence>
<dbReference type="PANTHER" id="PTHR33905:SF1">
    <property type="entry name" value="CST COMPLEX SUBUNIT TEN1"/>
    <property type="match status" value="1"/>
</dbReference>
<dbReference type="Gene3D" id="2.40.50.140">
    <property type="entry name" value="Nucleic acid-binding proteins"/>
    <property type="match status" value="1"/>
</dbReference>
<dbReference type="GO" id="GO:0042162">
    <property type="term" value="F:telomeric DNA binding"/>
    <property type="evidence" value="ECO:0000318"/>
    <property type="project" value="GO_Central"/>
</dbReference>
<keyword evidence="5" id="KW-0238">DNA-binding</keyword>
<reference evidence="11" key="1">
    <citation type="submission" date="2025-08" db="UniProtKB">
        <authorList>
            <consortium name="Ensembl"/>
        </authorList>
    </citation>
    <scope>IDENTIFICATION</scope>
    <source>
        <strain evidence="11">Glennie</strain>
    </source>
</reference>
<dbReference type="RefSeq" id="XP_028912911.1">
    <property type="nucleotide sequence ID" value="XM_029057078.1"/>
</dbReference>
<dbReference type="OMA" id="PWEVNSG"/>
<dbReference type="GO" id="GO:1990879">
    <property type="term" value="C:CST complex"/>
    <property type="evidence" value="ECO:0000318"/>
    <property type="project" value="GO_Central"/>
</dbReference>
<protein>
    <recommendedName>
        <fullName evidence="8">CST complex subunit TEN1</fullName>
    </recommendedName>
    <alternativeName>
        <fullName evidence="10">Protein telomeric pathways with STN1 homolog</fullName>
    </alternativeName>
    <alternativeName>
        <fullName evidence="9">Telomere length regulation protein TEN1 homolog</fullName>
    </alternativeName>
</protein>
<keyword evidence="12" id="KW-1185">Reference proteome</keyword>
<dbReference type="InParanoid" id="A0A6I8P8L0"/>
<dbReference type="GO" id="GO:0005654">
    <property type="term" value="C:nucleoplasm"/>
    <property type="evidence" value="ECO:0007669"/>
    <property type="project" value="Ensembl"/>
</dbReference>
<dbReference type="Pfam" id="PF15490">
    <property type="entry name" value="Ten1_2"/>
    <property type="match status" value="1"/>
</dbReference>
<dbReference type="FunCoup" id="A0A6I8P8L0">
    <property type="interactions" value="568"/>
</dbReference>
<organism evidence="11 12">
    <name type="scientific">Ornithorhynchus anatinus</name>
    <name type="common">Duckbill platypus</name>
    <dbReference type="NCBI Taxonomy" id="9258"/>
    <lineage>
        <taxon>Eukaryota</taxon>
        <taxon>Metazoa</taxon>
        <taxon>Chordata</taxon>
        <taxon>Craniata</taxon>
        <taxon>Vertebrata</taxon>
        <taxon>Euteleostomi</taxon>
        <taxon>Mammalia</taxon>
        <taxon>Monotremata</taxon>
        <taxon>Ornithorhynchidae</taxon>
        <taxon>Ornithorhynchus</taxon>
    </lineage>
</organism>
<evidence type="ECO:0000313" key="12">
    <source>
        <dbReference type="Proteomes" id="UP000002279"/>
    </source>
</evidence>
<dbReference type="AlphaFoldDB" id="A0A6I8P8L0"/>
<evidence type="ECO:0000256" key="8">
    <source>
        <dbReference type="ARBA" id="ARBA00068173"/>
    </source>
</evidence>
<dbReference type="GeneID" id="100681970"/>
<dbReference type="InterPro" id="IPR012340">
    <property type="entry name" value="NA-bd_OB-fold"/>
</dbReference>
<evidence type="ECO:0000256" key="9">
    <source>
        <dbReference type="ARBA" id="ARBA00078215"/>
    </source>
</evidence>
<dbReference type="Bgee" id="ENSOANG00000043359">
    <property type="expression patterns" value="Expressed in liver and 8 other cell types or tissues"/>
</dbReference>
<evidence type="ECO:0000256" key="10">
    <source>
        <dbReference type="ARBA" id="ARBA00079840"/>
    </source>
</evidence>
<comment type="similarity">
    <text evidence="7">Belongs to the TEN1 family.</text>
</comment>
<name>A0A6I8P8L0_ORNAN</name>
<dbReference type="PANTHER" id="PTHR33905">
    <property type="entry name" value="CST COMPLEX SUBUNIT TEN1"/>
    <property type="match status" value="1"/>
</dbReference>
<dbReference type="Proteomes" id="UP000002279">
    <property type="component" value="Unplaced"/>
</dbReference>
<evidence type="ECO:0000256" key="5">
    <source>
        <dbReference type="ARBA" id="ARBA00023125"/>
    </source>
</evidence>
<dbReference type="Ensembl" id="ENSOANT00000055922.1">
    <property type="protein sequence ID" value="ENSOANP00000050239.1"/>
    <property type="gene ID" value="ENSOANG00000043359.1"/>
</dbReference>
<dbReference type="InterPro" id="IPR029146">
    <property type="entry name" value="Ten1_animal_plant"/>
</dbReference>
<dbReference type="KEGG" id="oaa:100681970"/>
<dbReference type="GeneTree" id="ENSGT00390000017589"/>
<keyword evidence="4" id="KW-0779">Telomere</keyword>
<dbReference type="GO" id="GO:0010521">
    <property type="term" value="F:telomerase inhibitor activity"/>
    <property type="evidence" value="ECO:0000318"/>
    <property type="project" value="GO_Central"/>
</dbReference>
<evidence type="ECO:0000256" key="7">
    <source>
        <dbReference type="ARBA" id="ARBA00061044"/>
    </source>
</evidence>
<dbReference type="CTD" id="100134934"/>
<gene>
    <name evidence="11" type="primary">TEN1</name>
</gene>
<comment type="subcellular location">
    <subcellularLocation>
        <location evidence="2">Chromosome</location>
        <location evidence="2">Telomere</location>
    </subcellularLocation>
    <subcellularLocation>
        <location evidence="1">Nucleus</location>
    </subcellularLocation>
</comment>
<evidence type="ECO:0000256" key="2">
    <source>
        <dbReference type="ARBA" id="ARBA00004574"/>
    </source>
</evidence>
<dbReference type="GO" id="GO:0003697">
    <property type="term" value="F:single-stranded DNA binding"/>
    <property type="evidence" value="ECO:0007669"/>
    <property type="project" value="InterPro"/>
</dbReference>
<keyword evidence="6" id="KW-0539">Nucleus</keyword>
<proteinExistence type="inferred from homology"/>